<proteinExistence type="inferred from homology"/>
<dbReference type="Pfam" id="PF08281">
    <property type="entry name" value="Sigma70_r4_2"/>
    <property type="match status" value="1"/>
</dbReference>
<dbReference type="PANTHER" id="PTHR43133:SF8">
    <property type="entry name" value="RNA POLYMERASE SIGMA FACTOR HI_1459-RELATED"/>
    <property type="match status" value="1"/>
</dbReference>
<keyword evidence="9" id="KW-1185">Reference proteome</keyword>
<dbReference type="Gene3D" id="1.10.1740.10">
    <property type="match status" value="1"/>
</dbReference>
<dbReference type="Proteomes" id="UP001500782">
    <property type="component" value="Unassembled WGS sequence"/>
</dbReference>
<keyword evidence="5" id="KW-0804">Transcription</keyword>
<dbReference type="NCBIfam" id="TIGR02937">
    <property type="entry name" value="sigma70-ECF"/>
    <property type="match status" value="1"/>
</dbReference>
<keyword evidence="4" id="KW-0238">DNA-binding</keyword>
<comment type="caution">
    <text evidence="8">The sequence shown here is derived from an EMBL/GenBank/DDBJ whole genome shotgun (WGS) entry which is preliminary data.</text>
</comment>
<dbReference type="Pfam" id="PF04542">
    <property type="entry name" value="Sigma70_r2"/>
    <property type="match status" value="1"/>
</dbReference>
<evidence type="ECO:0000259" key="6">
    <source>
        <dbReference type="Pfam" id="PF04542"/>
    </source>
</evidence>
<evidence type="ECO:0008006" key="10">
    <source>
        <dbReference type="Google" id="ProtNLM"/>
    </source>
</evidence>
<feature type="domain" description="RNA polymerase sigma factor 70 region 4 type 2" evidence="7">
    <location>
        <begin position="107"/>
        <end position="159"/>
    </location>
</feature>
<dbReference type="InterPro" id="IPR036388">
    <property type="entry name" value="WH-like_DNA-bd_sf"/>
</dbReference>
<dbReference type="InterPro" id="IPR039425">
    <property type="entry name" value="RNA_pol_sigma-70-like"/>
</dbReference>
<evidence type="ECO:0000259" key="7">
    <source>
        <dbReference type="Pfam" id="PF08281"/>
    </source>
</evidence>
<reference evidence="8 9" key="1">
    <citation type="journal article" date="2019" name="Int. J. Syst. Evol. Microbiol.">
        <title>The Global Catalogue of Microorganisms (GCM) 10K type strain sequencing project: providing services to taxonomists for standard genome sequencing and annotation.</title>
        <authorList>
            <consortium name="The Broad Institute Genomics Platform"/>
            <consortium name="The Broad Institute Genome Sequencing Center for Infectious Disease"/>
            <person name="Wu L."/>
            <person name="Ma J."/>
        </authorList>
    </citation>
    <scope>NUCLEOTIDE SEQUENCE [LARGE SCALE GENOMIC DNA]</scope>
    <source>
        <strain evidence="8 9">JCM 9731</strain>
    </source>
</reference>
<comment type="similarity">
    <text evidence="1">Belongs to the sigma-70 factor family. ECF subfamily.</text>
</comment>
<dbReference type="EMBL" id="BAAADJ010000054">
    <property type="protein sequence ID" value="GAA0338256.1"/>
    <property type="molecule type" value="Genomic_DNA"/>
</dbReference>
<evidence type="ECO:0000313" key="8">
    <source>
        <dbReference type="EMBL" id="GAA0338256.1"/>
    </source>
</evidence>
<evidence type="ECO:0000256" key="5">
    <source>
        <dbReference type="ARBA" id="ARBA00023163"/>
    </source>
</evidence>
<dbReference type="SUPFAM" id="SSF88946">
    <property type="entry name" value="Sigma2 domain of RNA polymerase sigma factors"/>
    <property type="match status" value="1"/>
</dbReference>
<evidence type="ECO:0000313" key="9">
    <source>
        <dbReference type="Proteomes" id="UP001500782"/>
    </source>
</evidence>
<dbReference type="Gene3D" id="1.10.10.10">
    <property type="entry name" value="Winged helix-like DNA-binding domain superfamily/Winged helix DNA-binding domain"/>
    <property type="match status" value="1"/>
</dbReference>
<dbReference type="RefSeq" id="WP_343800690.1">
    <property type="nucleotide sequence ID" value="NZ_BAAADJ010000054.1"/>
</dbReference>
<dbReference type="InterPro" id="IPR013325">
    <property type="entry name" value="RNA_pol_sigma_r2"/>
</dbReference>
<feature type="domain" description="RNA polymerase sigma-70 region 2" evidence="6">
    <location>
        <begin position="21"/>
        <end position="83"/>
    </location>
</feature>
<dbReference type="InterPro" id="IPR007627">
    <property type="entry name" value="RNA_pol_sigma70_r2"/>
</dbReference>
<gene>
    <name evidence="8" type="ORF">GCM10008967_30650</name>
</gene>
<keyword evidence="3" id="KW-0731">Sigma factor</keyword>
<organism evidence="8 9">
    <name type="scientific">Bacillus carboniphilus</name>
    <dbReference type="NCBI Taxonomy" id="86663"/>
    <lineage>
        <taxon>Bacteria</taxon>
        <taxon>Bacillati</taxon>
        <taxon>Bacillota</taxon>
        <taxon>Bacilli</taxon>
        <taxon>Bacillales</taxon>
        <taxon>Bacillaceae</taxon>
        <taxon>Bacillus</taxon>
    </lineage>
</organism>
<dbReference type="InterPro" id="IPR014284">
    <property type="entry name" value="RNA_pol_sigma-70_dom"/>
</dbReference>
<name>A0ABN0WHU0_9BACI</name>
<dbReference type="SUPFAM" id="SSF88659">
    <property type="entry name" value="Sigma3 and sigma4 domains of RNA polymerase sigma factors"/>
    <property type="match status" value="1"/>
</dbReference>
<dbReference type="InterPro" id="IPR013324">
    <property type="entry name" value="RNA_pol_sigma_r3/r4-like"/>
</dbReference>
<evidence type="ECO:0000256" key="4">
    <source>
        <dbReference type="ARBA" id="ARBA00023125"/>
    </source>
</evidence>
<dbReference type="InterPro" id="IPR013249">
    <property type="entry name" value="RNA_pol_sigma70_r4_t2"/>
</dbReference>
<evidence type="ECO:0000256" key="3">
    <source>
        <dbReference type="ARBA" id="ARBA00023082"/>
    </source>
</evidence>
<evidence type="ECO:0000256" key="1">
    <source>
        <dbReference type="ARBA" id="ARBA00010641"/>
    </source>
</evidence>
<dbReference type="PANTHER" id="PTHR43133">
    <property type="entry name" value="RNA POLYMERASE ECF-TYPE SIGMA FACTO"/>
    <property type="match status" value="1"/>
</dbReference>
<sequence>MVNKWVSTDESSTFENKISPFYKDIQRYCYNMTSTQWEGEDLLQETLIKIYLAIKKQPDKSLSKRYFYLIAKNTWIDQNRRKRVESTDIDTLVISAGDSYHRTDVRESLEQLADYLSIKQFVIVLLMDVFLFTAKETANFINETESNVHTTLHRARRKLTYYAQIPSSERQPAKVAKLEKQPTIKPKVFEDFLEAFRKRNPKAIYEGYLYLAAHQISLDRIQKSGYTLSFHFKDPDGNVITVSS</sequence>
<evidence type="ECO:0000256" key="2">
    <source>
        <dbReference type="ARBA" id="ARBA00023015"/>
    </source>
</evidence>
<protein>
    <recommendedName>
        <fullName evidence="10">RNA polymerase</fullName>
    </recommendedName>
</protein>
<keyword evidence="2" id="KW-0805">Transcription regulation</keyword>
<accession>A0ABN0WHU0</accession>